<dbReference type="Pfam" id="PF10400">
    <property type="entry name" value="Vir_act_alpha_C"/>
    <property type="match status" value="1"/>
</dbReference>
<dbReference type="PANTHER" id="PTHR43252:SF4">
    <property type="entry name" value="TRANSCRIPTIONAL REGULATORY PROTEIN"/>
    <property type="match status" value="1"/>
</dbReference>
<organism evidence="3 4">
    <name type="scientific">Microbacterium azadirachtae</name>
    <dbReference type="NCBI Taxonomy" id="582680"/>
    <lineage>
        <taxon>Bacteria</taxon>
        <taxon>Bacillati</taxon>
        <taxon>Actinomycetota</taxon>
        <taxon>Actinomycetes</taxon>
        <taxon>Micrococcales</taxon>
        <taxon>Microbacteriaceae</taxon>
        <taxon>Microbacterium</taxon>
    </lineage>
</organism>
<dbReference type="Gene3D" id="6.10.140.190">
    <property type="match status" value="1"/>
</dbReference>
<dbReference type="InterPro" id="IPR018309">
    <property type="entry name" value="Tscrpt_reg_PadR_C"/>
</dbReference>
<dbReference type="Proteomes" id="UP000033448">
    <property type="component" value="Unassembled WGS sequence"/>
</dbReference>
<dbReference type="SUPFAM" id="SSF46785">
    <property type="entry name" value="Winged helix' DNA-binding domain"/>
    <property type="match status" value="1"/>
</dbReference>
<proteinExistence type="predicted"/>
<sequence>MENLTPTAHTILGYVASHPRSGYEIRQAASRNPFWGISDGQLYPQLRLLAGAGLIESDGMDGPRGKTIWRITPSGRQALRDWLGEETPPVVIRDENLVKLLFAAPLDRGLARALVEERRAQFASFRDLVAAVAPGASWTDAERSAAATVPALVRDYGLEFADDAVAWCDRVLDALDGDA</sequence>
<dbReference type="PANTHER" id="PTHR43252">
    <property type="entry name" value="TRANSCRIPTIONAL REGULATOR YQJI"/>
    <property type="match status" value="1"/>
</dbReference>
<evidence type="ECO:0000259" key="2">
    <source>
        <dbReference type="Pfam" id="PF10400"/>
    </source>
</evidence>
<accession>A0A0F0KIC0</accession>
<name>A0A0F0KIC0_9MICO</name>
<dbReference type="Gene3D" id="1.10.10.10">
    <property type="entry name" value="Winged helix-like DNA-binding domain superfamily/Winged helix DNA-binding domain"/>
    <property type="match status" value="1"/>
</dbReference>
<dbReference type="PATRIC" id="fig|582680.7.peg.2988"/>
<dbReference type="Pfam" id="PF03551">
    <property type="entry name" value="PadR"/>
    <property type="match status" value="1"/>
</dbReference>
<reference evidence="3 4" key="1">
    <citation type="submission" date="2015-02" db="EMBL/GenBank/DDBJ databases">
        <title>Draft genome sequences of ten Microbacterium spp. with emphasis on heavy metal contaminated environments.</title>
        <authorList>
            <person name="Corretto E."/>
        </authorList>
    </citation>
    <scope>NUCLEOTIDE SEQUENCE [LARGE SCALE GENOMIC DNA]</scope>
    <source>
        <strain evidence="3 4">DSM 23848</strain>
    </source>
</reference>
<dbReference type="InterPro" id="IPR036390">
    <property type="entry name" value="WH_DNA-bd_sf"/>
</dbReference>
<evidence type="ECO:0000313" key="3">
    <source>
        <dbReference type="EMBL" id="KJL19885.1"/>
    </source>
</evidence>
<evidence type="ECO:0000259" key="1">
    <source>
        <dbReference type="Pfam" id="PF03551"/>
    </source>
</evidence>
<feature type="domain" description="Transcription regulator PadR C-terminal" evidence="2">
    <location>
        <begin position="92"/>
        <end position="176"/>
    </location>
</feature>
<dbReference type="AlphaFoldDB" id="A0A0F0KIC0"/>
<dbReference type="InterPro" id="IPR005149">
    <property type="entry name" value="Tscrpt_reg_PadR_N"/>
</dbReference>
<dbReference type="RefSeq" id="WP_052674442.1">
    <property type="nucleotide sequence ID" value="NZ_JYIT01000083.1"/>
</dbReference>
<feature type="domain" description="Transcription regulator PadR N-terminal" evidence="1">
    <location>
        <begin position="11"/>
        <end position="80"/>
    </location>
</feature>
<evidence type="ECO:0000313" key="4">
    <source>
        <dbReference type="Proteomes" id="UP000033448"/>
    </source>
</evidence>
<dbReference type="EMBL" id="JYIT01000083">
    <property type="protein sequence ID" value="KJL19885.1"/>
    <property type="molecule type" value="Genomic_DNA"/>
</dbReference>
<dbReference type="InterPro" id="IPR036388">
    <property type="entry name" value="WH-like_DNA-bd_sf"/>
</dbReference>
<comment type="caution">
    <text evidence="3">The sequence shown here is derived from an EMBL/GenBank/DDBJ whole genome shotgun (WGS) entry which is preliminary data.</text>
</comment>
<gene>
    <name evidence="3" type="ORF">RL72_02931</name>
</gene>
<protein>
    <submittedName>
        <fullName evidence="3">Transcriptional regulator PadR-like family protein</fullName>
    </submittedName>
</protein>
<keyword evidence="4" id="KW-1185">Reference proteome</keyword>